<gene>
    <name evidence="1" type="ORF">KP79_PYT05266</name>
</gene>
<name>A0A210QY19_MIZYE</name>
<reference evidence="1 2" key="1">
    <citation type="journal article" date="2017" name="Nat. Ecol. Evol.">
        <title>Scallop genome provides insights into evolution of bilaterian karyotype and development.</title>
        <authorList>
            <person name="Wang S."/>
            <person name="Zhang J."/>
            <person name="Jiao W."/>
            <person name="Li J."/>
            <person name="Xun X."/>
            <person name="Sun Y."/>
            <person name="Guo X."/>
            <person name="Huan P."/>
            <person name="Dong B."/>
            <person name="Zhang L."/>
            <person name="Hu X."/>
            <person name="Sun X."/>
            <person name="Wang J."/>
            <person name="Zhao C."/>
            <person name="Wang Y."/>
            <person name="Wang D."/>
            <person name="Huang X."/>
            <person name="Wang R."/>
            <person name="Lv J."/>
            <person name="Li Y."/>
            <person name="Zhang Z."/>
            <person name="Liu B."/>
            <person name="Lu W."/>
            <person name="Hui Y."/>
            <person name="Liang J."/>
            <person name="Zhou Z."/>
            <person name="Hou R."/>
            <person name="Li X."/>
            <person name="Liu Y."/>
            <person name="Li H."/>
            <person name="Ning X."/>
            <person name="Lin Y."/>
            <person name="Zhao L."/>
            <person name="Xing Q."/>
            <person name="Dou J."/>
            <person name="Li Y."/>
            <person name="Mao J."/>
            <person name="Guo H."/>
            <person name="Dou H."/>
            <person name="Li T."/>
            <person name="Mu C."/>
            <person name="Jiang W."/>
            <person name="Fu Q."/>
            <person name="Fu X."/>
            <person name="Miao Y."/>
            <person name="Liu J."/>
            <person name="Yu Q."/>
            <person name="Li R."/>
            <person name="Liao H."/>
            <person name="Li X."/>
            <person name="Kong Y."/>
            <person name="Jiang Z."/>
            <person name="Chourrout D."/>
            <person name="Li R."/>
            <person name="Bao Z."/>
        </authorList>
    </citation>
    <scope>NUCLEOTIDE SEQUENCE [LARGE SCALE GENOMIC DNA]</scope>
    <source>
        <strain evidence="1 2">PY_sf001</strain>
    </source>
</reference>
<evidence type="ECO:0000313" key="1">
    <source>
        <dbReference type="EMBL" id="OWF53633.1"/>
    </source>
</evidence>
<sequence>MTPSSISLAHCVQVNIYMRISLTYTSKHGRDLHDKHAEENYLRNVLVPFDDNWCRIDFASGRRIKHVCIYFKSPMDRKSSPSEIARFVKLSSN</sequence>
<dbReference type="Proteomes" id="UP000242188">
    <property type="component" value="Unassembled WGS sequence"/>
</dbReference>
<organism evidence="1 2">
    <name type="scientific">Mizuhopecten yessoensis</name>
    <name type="common">Japanese scallop</name>
    <name type="synonym">Patinopecten yessoensis</name>
    <dbReference type="NCBI Taxonomy" id="6573"/>
    <lineage>
        <taxon>Eukaryota</taxon>
        <taxon>Metazoa</taxon>
        <taxon>Spiralia</taxon>
        <taxon>Lophotrochozoa</taxon>
        <taxon>Mollusca</taxon>
        <taxon>Bivalvia</taxon>
        <taxon>Autobranchia</taxon>
        <taxon>Pteriomorphia</taxon>
        <taxon>Pectinida</taxon>
        <taxon>Pectinoidea</taxon>
        <taxon>Pectinidae</taxon>
        <taxon>Mizuhopecten</taxon>
    </lineage>
</organism>
<dbReference type="EMBL" id="NEDP02001298">
    <property type="protein sequence ID" value="OWF53633.1"/>
    <property type="molecule type" value="Genomic_DNA"/>
</dbReference>
<proteinExistence type="predicted"/>
<protein>
    <submittedName>
        <fullName evidence="1">Uncharacterized protein</fullName>
    </submittedName>
</protein>
<comment type="caution">
    <text evidence="1">The sequence shown here is derived from an EMBL/GenBank/DDBJ whole genome shotgun (WGS) entry which is preliminary data.</text>
</comment>
<accession>A0A210QY19</accession>
<dbReference type="AlphaFoldDB" id="A0A210QY19"/>
<evidence type="ECO:0000313" key="2">
    <source>
        <dbReference type="Proteomes" id="UP000242188"/>
    </source>
</evidence>
<keyword evidence="2" id="KW-1185">Reference proteome</keyword>